<dbReference type="Proteomes" id="UP000031967">
    <property type="component" value="Unassembled WGS sequence"/>
</dbReference>
<organism evidence="1 2">
    <name type="scientific">Gordoniibacillus kamchatkensis</name>
    <dbReference type="NCBI Taxonomy" id="1590651"/>
    <lineage>
        <taxon>Bacteria</taxon>
        <taxon>Bacillati</taxon>
        <taxon>Bacillota</taxon>
        <taxon>Bacilli</taxon>
        <taxon>Bacillales</taxon>
        <taxon>Paenibacillaceae</taxon>
        <taxon>Gordoniibacillus</taxon>
    </lineage>
</organism>
<sequence length="81" mass="8951">MFVHLVVCFIMKHFVKIIIHMAGMSKLFGTGSMYAVAMRSFGEIRRLETSSIHQSKVAARVDKALAALVRAVVSHYALAEA</sequence>
<dbReference type="EMBL" id="JXAK01000030">
    <property type="protein sequence ID" value="KIL39829.1"/>
    <property type="molecule type" value="Genomic_DNA"/>
</dbReference>
<comment type="caution">
    <text evidence="1">The sequence shown here is derived from an EMBL/GenBank/DDBJ whole genome shotgun (WGS) entry which is preliminary data.</text>
</comment>
<keyword evidence="2" id="KW-1185">Reference proteome</keyword>
<proteinExistence type="predicted"/>
<gene>
    <name evidence="1" type="ORF">SD70_17315</name>
</gene>
<evidence type="ECO:0000313" key="2">
    <source>
        <dbReference type="Proteomes" id="UP000031967"/>
    </source>
</evidence>
<reference evidence="1 2" key="1">
    <citation type="submission" date="2014-12" db="EMBL/GenBank/DDBJ databases">
        <title>Draft genome sequence of Paenibacillus kamchatkensis strain B-2647.</title>
        <authorList>
            <person name="Karlyshev A.V."/>
            <person name="Kudryashova E.B."/>
        </authorList>
    </citation>
    <scope>NUCLEOTIDE SEQUENCE [LARGE SCALE GENOMIC DNA]</scope>
    <source>
        <strain evidence="1 2">VKM B-2647</strain>
    </source>
</reference>
<protein>
    <submittedName>
        <fullName evidence="1">Uncharacterized protein</fullName>
    </submittedName>
</protein>
<evidence type="ECO:0000313" key="1">
    <source>
        <dbReference type="EMBL" id="KIL39829.1"/>
    </source>
</evidence>
<accession>A0ABR5AFN3</accession>
<name>A0ABR5AFN3_9BACL</name>